<evidence type="ECO:0000256" key="1">
    <source>
        <dbReference type="SAM" id="MobiDB-lite"/>
    </source>
</evidence>
<reference evidence="3" key="1">
    <citation type="submission" date="2023-01" db="EMBL/GenBank/DDBJ databases">
        <title>Genome assembly of the deep-sea coral Lophelia pertusa.</title>
        <authorList>
            <person name="Herrera S."/>
            <person name="Cordes E."/>
        </authorList>
    </citation>
    <scope>NUCLEOTIDE SEQUENCE</scope>
    <source>
        <strain evidence="3">USNM1676648</strain>
        <tissue evidence="3">Polyp</tissue>
    </source>
</reference>
<keyword evidence="4" id="KW-1185">Reference proteome</keyword>
<feature type="compositionally biased region" description="Basic and acidic residues" evidence="1">
    <location>
        <begin position="216"/>
        <end position="227"/>
    </location>
</feature>
<dbReference type="Pfam" id="PF04927">
    <property type="entry name" value="SMP"/>
    <property type="match status" value="4"/>
</dbReference>
<name>A0A9X0CNP2_9CNID</name>
<feature type="domain" description="SMP" evidence="2">
    <location>
        <begin position="15"/>
        <end position="51"/>
    </location>
</feature>
<dbReference type="AlphaFoldDB" id="A0A9X0CNP2"/>
<feature type="compositionally biased region" description="Basic and acidic residues" evidence="1">
    <location>
        <begin position="50"/>
        <end position="59"/>
    </location>
</feature>
<feature type="domain" description="SMP" evidence="2">
    <location>
        <begin position="181"/>
        <end position="217"/>
    </location>
</feature>
<evidence type="ECO:0000259" key="2">
    <source>
        <dbReference type="Pfam" id="PF04927"/>
    </source>
</evidence>
<proteinExistence type="predicted"/>
<sequence>MDKEGGQKSGGEPKNPMTKEDAARIQAAEAKQHGGGVRKGDFAPRAQSTADKRENENKEGGQQSGGEPKNPMTKEDAARIQAAEAKQHGGGVEKGSFASRAQAAADKRENENEEAGEPKNPMTKEDATRIQAAEAKQHGGGVEKGSFASRAQSTADKLSSQIKGEKNGQRRRPKIWGEPKNPMTKEDAARIQAAEAKQHGGGVRKGDFAPRAQSTADKRENENKKEANNLGENPRIQ</sequence>
<comment type="caution">
    <text evidence="3">The sequence shown here is derived from an EMBL/GenBank/DDBJ whole genome shotgun (WGS) entry which is preliminary data.</text>
</comment>
<feature type="domain" description="SMP" evidence="2">
    <location>
        <begin position="70"/>
        <end position="107"/>
    </location>
</feature>
<evidence type="ECO:0000313" key="3">
    <source>
        <dbReference type="EMBL" id="KAJ7370437.1"/>
    </source>
</evidence>
<dbReference type="Proteomes" id="UP001163046">
    <property type="component" value="Unassembled WGS sequence"/>
</dbReference>
<evidence type="ECO:0000313" key="4">
    <source>
        <dbReference type="Proteomes" id="UP001163046"/>
    </source>
</evidence>
<protein>
    <recommendedName>
        <fullName evidence="2">SMP domain-containing protein</fullName>
    </recommendedName>
</protein>
<feature type="region of interest" description="Disordered" evidence="1">
    <location>
        <begin position="1"/>
        <end position="237"/>
    </location>
</feature>
<gene>
    <name evidence="3" type="ORF">OS493_032327</name>
</gene>
<dbReference type="InterPro" id="IPR007011">
    <property type="entry name" value="LEA_SMP_dom"/>
</dbReference>
<feature type="compositionally biased region" description="Polar residues" evidence="1">
    <location>
        <begin position="149"/>
        <end position="162"/>
    </location>
</feature>
<feature type="domain" description="SMP" evidence="2">
    <location>
        <begin position="120"/>
        <end position="156"/>
    </location>
</feature>
<dbReference type="OrthoDB" id="5983720at2759"/>
<accession>A0A9X0CNP2</accession>
<organism evidence="3 4">
    <name type="scientific">Desmophyllum pertusum</name>
    <dbReference type="NCBI Taxonomy" id="174260"/>
    <lineage>
        <taxon>Eukaryota</taxon>
        <taxon>Metazoa</taxon>
        <taxon>Cnidaria</taxon>
        <taxon>Anthozoa</taxon>
        <taxon>Hexacorallia</taxon>
        <taxon>Scleractinia</taxon>
        <taxon>Caryophylliina</taxon>
        <taxon>Caryophylliidae</taxon>
        <taxon>Desmophyllum</taxon>
    </lineage>
</organism>
<dbReference type="EMBL" id="MU826865">
    <property type="protein sequence ID" value="KAJ7370437.1"/>
    <property type="molecule type" value="Genomic_DNA"/>
</dbReference>
<feature type="compositionally biased region" description="Low complexity" evidence="1">
    <location>
        <begin position="228"/>
        <end position="237"/>
    </location>
</feature>